<dbReference type="PANTHER" id="PTHR47219:SF9">
    <property type="entry name" value="GTPASE ACTIVATING PROTEIN AND CENTROSOME-ASSOCIATED, ISOFORM B"/>
    <property type="match status" value="1"/>
</dbReference>
<proteinExistence type="predicted"/>
<comment type="caution">
    <text evidence="3">The sequence shown here is derived from an EMBL/GenBank/DDBJ whole genome shotgun (WGS) entry which is preliminary data.</text>
</comment>
<evidence type="ECO:0000259" key="2">
    <source>
        <dbReference type="PROSITE" id="PS50086"/>
    </source>
</evidence>
<feature type="region of interest" description="Disordered" evidence="1">
    <location>
        <begin position="294"/>
        <end position="348"/>
    </location>
</feature>
<feature type="compositionally biased region" description="Basic and acidic residues" evidence="1">
    <location>
        <begin position="197"/>
        <end position="213"/>
    </location>
</feature>
<feature type="domain" description="Rab-GAP TBC" evidence="2">
    <location>
        <begin position="546"/>
        <end position="739"/>
    </location>
</feature>
<dbReference type="Proteomes" id="UP000799441">
    <property type="component" value="Unassembled WGS sequence"/>
</dbReference>
<feature type="compositionally biased region" description="Basic and acidic residues" evidence="1">
    <location>
        <begin position="493"/>
        <end position="509"/>
    </location>
</feature>
<dbReference type="GO" id="GO:0031267">
    <property type="term" value="F:small GTPase binding"/>
    <property type="evidence" value="ECO:0007669"/>
    <property type="project" value="TreeGrafter"/>
</dbReference>
<dbReference type="FunFam" id="1.10.472.80:FF:000055">
    <property type="entry name" value="TBC domain-containing protein C1778.09"/>
    <property type="match status" value="1"/>
</dbReference>
<dbReference type="PROSITE" id="PS50086">
    <property type="entry name" value="TBC_RABGAP"/>
    <property type="match status" value="1"/>
</dbReference>
<dbReference type="InterPro" id="IPR035969">
    <property type="entry name" value="Rab-GAP_TBC_sf"/>
</dbReference>
<evidence type="ECO:0000313" key="4">
    <source>
        <dbReference type="Proteomes" id="UP000799441"/>
    </source>
</evidence>
<gene>
    <name evidence="3" type="ORF">K431DRAFT_285314</name>
</gene>
<feature type="compositionally biased region" description="Basic and acidic residues" evidence="1">
    <location>
        <begin position="45"/>
        <end position="60"/>
    </location>
</feature>
<accession>A0A9P4QA74</accession>
<dbReference type="InterPro" id="IPR050302">
    <property type="entry name" value="Rab_GAP_TBC_domain"/>
</dbReference>
<dbReference type="Gene3D" id="1.10.8.270">
    <property type="entry name" value="putative rabgap domain of human tbc1 domain family member 14 like domains"/>
    <property type="match status" value="1"/>
</dbReference>
<feature type="compositionally biased region" description="Polar residues" evidence="1">
    <location>
        <begin position="443"/>
        <end position="459"/>
    </location>
</feature>
<feature type="compositionally biased region" description="Polar residues" evidence="1">
    <location>
        <begin position="295"/>
        <end position="305"/>
    </location>
</feature>
<dbReference type="EMBL" id="MU003794">
    <property type="protein sequence ID" value="KAF2721054.1"/>
    <property type="molecule type" value="Genomic_DNA"/>
</dbReference>
<feature type="compositionally biased region" description="Low complexity" evidence="1">
    <location>
        <begin position="422"/>
        <end position="433"/>
    </location>
</feature>
<feature type="region of interest" description="Disordered" evidence="1">
    <location>
        <begin position="1"/>
        <end position="134"/>
    </location>
</feature>
<feature type="compositionally biased region" description="Polar residues" evidence="1">
    <location>
        <begin position="16"/>
        <end position="41"/>
    </location>
</feature>
<dbReference type="PANTHER" id="PTHR47219">
    <property type="entry name" value="RAB GTPASE-ACTIVATING PROTEIN 1-LIKE"/>
    <property type="match status" value="1"/>
</dbReference>
<dbReference type="Pfam" id="PF00566">
    <property type="entry name" value="RabGAP-TBC"/>
    <property type="match status" value="1"/>
</dbReference>
<dbReference type="OrthoDB" id="294251at2759"/>
<dbReference type="SUPFAM" id="SSF47923">
    <property type="entry name" value="Ypt/Rab-GAP domain of gyp1p"/>
    <property type="match status" value="2"/>
</dbReference>
<feature type="region of interest" description="Disordered" evidence="1">
    <location>
        <begin position="182"/>
        <end position="254"/>
    </location>
</feature>
<feature type="compositionally biased region" description="Polar residues" evidence="1">
    <location>
        <begin position="182"/>
        <end position="192"/>
    </location>
</feature>
<sequence length="821" mass="90875">MAYEDAPERTPPLAVTTINQARLPNTTSKPTAFSRRPQTSPGPRPADRESYLSSEVKRDSGFAPSLSTAGRASYAESHQESSGLARVPSLPTIQHQEVDQPLTGSLPGRSRFARRSGQENSTAMRSQSNSPPAVKRITSFKGIDTSIPTGDAFDEWMSDKVKFSNRGSLLFGGKRMAELLQSQPEESGSQYGSAVGKEGETPKVLHGGEDVIEARGTVAAEKPPPVPAKDEGRVALDPDQSPPTPRRLVAGRRKPSVQMLQAAIQGGRVLSAEEISFSLKVRSMYEFGDEKAADWTTNPLNSKTQAPPDLSRGSAGIPDVSIDGTLAAKGTSRSPIGEHPALRSPTSAQFSKIYDRQPHELAGGIEDWEDVEGQDVDRYGFINAKRTASAASEPISRDGPHRVATALRLEASQPRGHRKLNRGPSVSRSSRSLPPRKSRRNSGNGTISSAHSTQSNGRSLNKRPLFRSKDQKITEDAGDMLHPPPGFEDVKDEDSRDAVRLRRREREREDKWQSMAQACGQAKKGQLVHYTFNADDPKLIERVWKGIPDRWRASAWHSFLTTSAKRRGDHAPDEVLAVTFHELQEESCADDVQIDVDVPRTISMHIMFRRRYRGGQRLLFRVLHAVSLYFPDTGYVQGMASLAATLLCYYDEERAFIMMVRLWQLRGLDQLFQTGFAGLMAALNDFEKEWLRTGEVANKLQELGITSMTYGTRWYLTLFNLSIPFPAQLRVWDVFMLLGDAMPGVCAEKGEEDSFGGADLDVLHATSAALIDATRDIVLDADFENVMKVLTSFIPIKDEDLLMRVTKAEYKMRKKRAGVKI</sequence>
<evidence type="ECO:0000313" key="3">
    <source>
        <dbReference type="EMBL" id="KAF2721054.1"/>
    </source>
</evidence>
<dbReference type="Gene3D" id="1.10.472.80">
    <property type="entry name" value="Ypt/Rab-GAP domain of gyp1p, domain 3"/>
    <property type="match status" value="1"/>
</dbReference>
<organism evidence="3 4">
    <name type="scientific">Polychaeton citri CBS 116435</name>
    <dbReference type="NCBI Taxonomy" id="1314669"/>
    <lineage>
        <taxon>Eukaryota</taxon>
        <taxon>Fungi</taxon>
        <taxon>Dikarya</taxon>
        <taxon>Ascomycota</taxon>
        <taxon>Pezizomycotina</taxon>
        <taxon>Dothideomycetes</taxon>
        <taxon>Dothideomycetidae</taxon>
        <taxon>Capnodiales</taxon>
        <taxon>Capnodiaceae</taxon>
        <taxon>Polychaeton</taxon>
    </lineage>
</organism>
<dbReference type="InterPro" id="IPR000195">
    <property type="entry name" value="Rab-GAP-TBC_dom"/>
</dbReference>
<dbReference type="GO" id="GO:0005096">
    <property type="term" value="F:GTPase activator activity"/>
    <property type="evidence" value="ECO:0007669"/>
    <property type="project" value="TreeGrafter"/>
</dbReference>
<dbReference type="AlphaFoldDB" id="A0A9P4QA74"/>
<dbReference type="FunFam" id="1.10.8.270:FF:000023">
    <property type="entry name" value="TBC domain-containing protein C1778.09"/>
    <property type="match status" value="1"/>
</dbReference>
<dbReference type="SMART" id="SM00164">
    <property type="entry name" value="TBC"/>
    <property type="match status" value="1"/>
</dbReference>
<evidence type="ECO:0000256" key="1">
    <source>
        <dbReference type="SAM" id="MobiDB-lite"/>
    </source>
</evidence>
<feature type="region of interest" description="Disordered" evidence="1">
    <location>
        <begin position="408"/>
        <end position="509"/>
    </location>
</feature>
<feature type="compositionally biased region" description="Polar residues" evidence="1">
    <location>
        <begin position="118"/>
        <end position="131"/>
    </location>
</feature>
<reference evidence="3" key="1">
    <citation type="journal article" date="2020" name="Stud. Mycol.">
        <title>101 Dothideomycetes genomes: a test case for predicting lifestyles and emergence of pathogens.</title>
        <authorList>
            <person name="Haridas S."/>
            <person name="Albert R."/>
            <person name="Binder M."/>
            <person name="Bloem J."/>
            <person name="Labutti K."/>
            <person name="Salamov A."/>
            <person name="Andreopoulos B."/>
            <person name="Baker S."/>
            <person name="Barry K."/>
            <person name="Bills G."/>
            <person name="Bluhm B."/>
            <person name="Cannon C."/>
            <person name="Castanera R."/>
            <person name="Culley D."/>
            <person name="Daum C."/>
            <person name="Ezra D."/>
            <person name="Gonzalez J."/>
            <person name="Henrissat B."/>
            <person name="Kuo A."/>
            <person name="Liang C."/>
            <person name="Lipzen A."/>
            <person name="Lutzoni F."/>
            <person name="Magnuson J."/>
            <person name="Mondo S."/>
            <person name="Nolan M."/>
            <person name="Ohm R."/>
            <person name="Pangilinan J."/>
            <person name="Park H.-J."/>
            <person name="Ramirez L."/>
            <person name="Alfaro M."/>
            <person name="Sun H."/>
            <person name="Tritt A."/>
            <person name="Yoshinaga Y."/>
            <person name="Zwiers L.-H."/>
            <person name="Turgeon B."/>
            <person name="Goodwin S."/>
            <person name="Spatafora J."/>
            <person name="Crous P."/>
            <person name="Grigoriev I."/>
        </authorList>
    </citation>
    <scope>NUCLEOTIDE SEQUENCE</scope>
    <source>
        <strain evidence="3">CBS 116435</strain>
    </source>
</reference>
<keyword evidence="4" id="KW-1185">Reference proteome</keyword>
<protein>
    <recommendedName>
        <fullName evidence="2">Rab-GAP TBC domain-containing protein</fullName>
    </recommendedName>
</protein>
<name>A0A9P4QA74_9PEZI</name>